<dbReference type="InterPro" id="IPR016181">
    <property type="entry name" value="Acyl_CoA_acyltransferase"/>
</dbReference>
<name>A0A1X6NBV7_9APHY</name>
<dbReference type="OrthoDB" id="423313at2759"/>
<dbReference type="AlphaFoldDB" id="A0A1X6NBV7"/>
<organism evidence="3 4">
    <name type="scientific">Postia placenta MAD-698-R-SB12</name>
    <dbReference type="NCBI Taxonomy" id="670580"/>
    <lineage>
        <taxon>Eukaryota</taxon>
        <taxon>Fungi</taxon>
        <taxon>Dikarya</taxon>
        <taxon>Basidiomycota</taxon>
        <taxon>Agaricomycotina</taxon>
        <taxon>Agaricomycetes</taxon>
        <taxon>Polyporales</taxon>
        <taxon>Adustoporiaceae</taxon>
        <taxon>Rhodonia</taxon>
    </lineage>
</organism>
<protein>
    <recommendedName>
        <fullName evidence="2">N-acetyltransferase domain-containing protein</fullName>
    </recommendedName>
</protein>
<dbReference type="CDD" id="cd04301">
    <property type="entry name" value="NAT_SF"/>
    <property type="match status" value="1"/>
</dbReference>
<keyword evidence="1" id="KW-0812">Transmembrane</keyword>
<evidence type="ECO:0000256" key="1">
    <source>
        <dbReference type="SAM" id="Phobius"/>
    </source>
</evidence>
<proteinExistence type="predicted"/>
<dbReference type="Proteomes" id="UP000194127">
    <property type="component" value="Unassembled WGS sequence"/>
</dbReference>
<gene>
    <name evidence="3" type="ORF">POSPLADRAFT_1132409</name>
</gene>
<keyword evidence="1" id="KW-1133">Transmembrane helix</keyword>
<dbReference type="Gene3D" id="3.40.630.30">
    <property type="match status" value="1"/>
</dbReference>
<dbReference type="PANTHER" id="PTHR45694:SF5">
    <property type="entry name" value="GLUTAREDOXIN 2"/>
    <property type="match status" value="1"/>
</dbReference>
<evidence type="ECO:0000259" key="2">
    <source>
        <dbReference type="PROSITE" id="PS51186"/>
    </source>
</evidence>
<dbReference type="GO" id="GO:0016747">
    <property type="term" value="F:acyltransferase activity, transferring groups other than amino-acyl groups"/>
    <property type="evidence" value="ECO:0007669"/>
    <property type="project" value="InterPro"/>
</dbReference>
<dbReference type="EMBL" id="KZ110592">
    <property type="protein sequence ID" value="OSX65992.1"/>
    <property type="molecule type" value="Genomic_DNA"/>
</dbReference>
<evidence type="ECO:0000313" key="4">
    <source>
        <dbReference type="Proteomes" id="UP000194127"/>
    </source>
</evidence>
<dbReference type="SUPFAM" id="SSF52833">
    <property type="entry name" value="Thioredoxin-like"/>
    <property type="match status" value="1"/>
</dbReference>
<sequence>MTAASTHDPMHLYLDDAPDAGMSHLRQILRRVKMGTRLAIEIYSGRSFTVERGAATVQIIHLSTRKIQRGEELNKKVEDAIEEAFGNRIEHMYAVESLATDPKMQGRGYGTALVATVTDKASIAHGRCVFSYIDTVIWLTSGKKADAQWLDTWLISSNVANTGFYEHCGFQTVSTFTLGDGNPTWTKPPVVVTIMIREFRPQTRREKAFLISVPHPMAHRRTQSQRYPAMNSPLALESPPLTPTLAVFGSLTTRNPKSYWYRTTFLALFALVVLSVYVLLVAQPSLSSIPMFEPDGARHPPSRISSEAYRLAALRHKHAAGVASVGSAGSAERPQIELDSAQELAAVSSFIASLPQNVIPSFVDPSRPIDPQLVLDFDTRSVQAVEEVQTVVNEVWARNPVMLYSKFYSPISREIKQMLSEMYLSPSPTIIEVDQRTDESVLAPLLFRLTSKAELPILLIGGRPVQGSLEELRYLKQKGELQRMISAAGAEIYGAKKKQRKF</sequence>
<dbReference type="Pfam" id="PF13508">
    <property type="entry name" value="Acetyltransf_7"/>
    <property type="match status" value="1"/>
</dbReference>
<dbReference type="PROSITE" id="PS51354">
    <property type="entry name" value="GLUTAREDOXIN_2"/>
    <property type="match status" value="1"/>
</dbReference>
<dbReference type="Gene3D" id="3.40.30.10">
    <property type="entry name" value="Glutaredoxin"/>
    <property type="match status" value="1"/>
</dbReference>
<reference evidence="3 4" key="1">
    <citation type="submission" date="2017-04" db="EMBL/GenBank/DDBJ databases">
        <title>Genome Sequence of the Model Brown-Rot Fungus Postia placenta SB12.</title>
        <authorList>
            <consortium name="DOE Joint Genome Institute"/>
            <person name="Gaskell J."/>
            <person name="Kersten P."/>
            <person name="Larrondo L.F."/>
            <person name="Canessa P."/>
            <person name="Martinez D."/>
            <person name="Hibbett D."/>
            <person name="Schmoll M."/>
            <person name="Kubicek C.P."/>
            <person name="Martinez A.T."/>
            <person name="Yadav J."/>
            <person name="Master E."/>
            <person name="Magnuson J.K."/>
            <person name="James T."/>
            <person name="Yaver D."/>
            <person name="Berka R."/>
            <person name="Labutti K."/>
            <person name="Lipzen A."/>
            <person name="Aerts A."/>
            <person name="Barry K."/>
            <person name="Henrissat B."/>
            <person name="Blanchette R."/>
            <person name="Grigoriev I."/>
            <person name="Cullen D."/>
        </authorList>
    </citation>
    <scope>NUCLEOTIDE SEQUENCE [LARGE SCALE GENOMIC DNA]</scope>
    <source>
        <strain evidence="3 4">MAD-698-R-SB12</strain>
    </source>
</reference>
<keyword evidence="4" id="KW-1185">Reference proteome</keyword>
<dbReference type="InterPro" id="IPR036249">
    <property type="entry name" value="Thioredoxin-like_sf"/>
</dbReference>
<dbReference type="GO" id="GO:0005796">
    <property type="term" value="C:Golgi lumen"/>
    <property type="evidence" value="ECO:0007669"/>
    <property type="project" value="TreeGrafter"/>
</dbReference>
<dbReference type="STRING" id="670580.A0A1X6NBV7"/>
<dbReference type="GO" id="GO:0034599">
    <property type="term" value="P:cellular response to oxidative stress"/>
    <property type="evidence" value="ECO:0007669"/>
    <property type="project" value="TreeGrafter"/>
</dbReference>
<dbReference type="PANTHER" id="PTHR45694">
    <property type="entry name" value="GLUTAREDOXIN 2"/>
    <property type="match status" value="1"/>
</dbReference>
<dbReference type="GO" id="GO:0000324">
    <property type="term" value="C:fungal-type vacuole"/>
    <property type="evidence" value="ECO:0007669"/>
    <property type="project" value="TreeGrafter"/>
</dbReference>
<accession>A0A1X6NBV7</accession>
<feature type="transmembrane region" description="Helical" evidence="1">
    <location>
        <begin position="259"/>
        <end position="282"/>
    </location>
</feature>
<dbReference type="RefSeq" id="XP_024342786.1">
    <property type="nucleotide sequence ID" value="XM_024484210.1"/>
</dbReference>
<dbReference type="InterPro" id="IPR000182">
    <property type="entry name" value="GNAT_dom"/>
</dbReference>
<dbReference type="PROSITE" id="PS51186">
    <property type="entry name" value="GNAT"/>
    <property type="match status" value="1"/>
</dbReference>
<keyword evidence="1" id="KW-0472">Membrane</keyword>
<feature type="domain" description="N-acetyltransferase" evidence="2">
    <location>
        <begin position="1"/>
        <end position="200"/>
    </location>
</feature>
<evidence type="ECO:0000313" key="3">
    <source>
        <dbReference type="EMBL" id="OSX65992.1"/>
    </source>
</evidence>
<dbReference type="GO" id="GO:0015038">
    <property type="term" value="F:glutathione disulfide oxidoreductase activity"/>
    <property type="evidence" value="ECO:0007669"/>
    <property type="project" value="TreeGrafter"/>
</dbReference>
<dbReference type="GO" id="GO:0005801">
    <property type="term" value="C:cis-Golgi network"/>
    <property type="evidence" value="ECO:0007669"/>
    <property type="project" value="TreeGrafter"/>
</dbReference>
<dbReference type="SUPFAM" id="SSF55729">
    <property type="entry name" value="Acyl-CoA N-acyltransferases (Nat)"/>
    <property type="match status" value="1"/>
</dbReference>
<dbReference type="GeneID" id="36329159"/>